<dbReference type="KEGG" id="hadh:FRZ61_01210"/>
<evidence type="ECO:0000256" key="4">
    <source>
        <dbReference type="ARBA" id="ARBA00022989"/>
    </source>
</evidence>
<evidence type="ECO:0000313" key="9">
    <source>
        <dbReference type="Proteomes" id="UP000325797"/>
    </source>
</evidence>
<dbReference type="EMBL" id="CP042582">
    <property type="protein sequence ID" value="QEX20206.1"/>
    <property type="molecule type" value="Genomic_DNA"/>
</dbReference>
<feature type="transmembrane region" description="Helical" evidence="7">
    <location>
        <begin position="66"/>
        <end position="84"/>
    </location>
</feature>
<keyword evidence="9" id="KW-1185">Reference proteome</keyword>
<organism evidence="8 9">
    <name type="scientific">Hypericibacter adhaerens</name>
    <dbReference type="NCBI Taxonomy" id="2602016"/>
    <lineage>
        <taxon>Bacteria</taxon>
        <taxon>Pseudomonadati</taxon>
        <taxon>Pseudomonadota</taxon>
        <taxon>Alphaproteobacteria</taxon>
        <taxon>Rhodospirillales</taxon>
        <taxon>Dongiaceae</taxon>
        <taxon>Hypericibacter</taxon>
    </lineage>
</organism>
<dbReference type="PANTHER" id="PTHR30482">
    <property type="entry name" value="HIGH-AFFINITY BRANCHED-CHAIN AMINO ACID TRANSPORT SYSTEM PERMEASE"/>
    <property type="match status" value="1"/>
</dbReference>
<evidence type="ECO:0000256" key="3">
    <source>
        <dbReference type="ARBA" id="ARBA00022692"/>
    </source>
</evidence>
<gene>
    <name evidence="8" type="ORF">FRZ61_01210</name>
</gene>
<feature type="transmembrane region" description="Helical" evidence="7">
    <location>
        <begin position="275"/>
        <end position="291"/>
    </location>
</feature>
<dbReference type="PANTHER" id="PTHR30482:SF10">
    <property type="entry name" value="HIGH-AFFINITY BRANCHED-CHAIN AMINO ACID TRANSPORT PROTEIN BRAE"/>
    <property type="match status" value="1"/>
</dbReference>
<feature type="transmembrane region" description="Helical" evidence="7">
    <location>
        <begin position="114"/>
        <end position="138"/>
    </location>
</feature>
<dbReference type="GO" id="GO:0005886">
    <property type="term" value="C:plasma membrane"/>
    <property type="evidence" value="ECO:0007669"/>
    <property type="project" value="UniProtKB-SubCell"/>
</dbReference>
<feature type="transmembrane region" description="Helical" evidence="7">
    <location>
        <begin position="298"/>
        <end position="316"/>
    </location>
</feature>
<dbReference type="Proteomes" id="UP000325797">
    <property type="component" value="Chromosome"/>
</dbReference>
<accession>A0A5J6MZV3</accession>
<evidence type="ECO:0000313" key="8">
    <source>
        <dbReference type="EMBL" id="QEX20206.1"/>
    </source>
</evidence>
<evidence type="ECO:0000256" key="6">
    <source>
        <dbReference type="SAM" id="MobiDB-lite"/>
    </source>
</evidence>
<dbReference type="CDD" id="cd06581">
    <property type="entry name" value="TM_PBP1_LivM_like"/>
    <property type="match status" value="1"/>
</dbReference>
<proteinExistence type="predicted"/>
<dbReference type="OrthoDB" id="9814461at2"/>
<feature type="transmembrane region" description="Helical" evidence="7">
    <location>
        <begin position="190"/>
        <end position="209"/>
    </location>
</feature>
<dbReference type="GO" id="GO:0015658">
    <property type="term" value="F:branched-chain amino acid transmembrane transporter activity"/>
    <property type="evidence" value="ECO:0007669"/>
    <property type="project" value="InterPro"/>
</dbReference>
<keyword evidence="4 7" id="KW-1133">Transmembrane helix</keyword>
<protein>
    <submittedName>
        <fullName evidence="8">Branched-chain amino acid ABC transporter permease</fullName>
    </submittedName>
</protein>
<feature type="transmembrane region" description="Helical" evidence="7">
    <location>
        <begin position="36"/>
        <end position="60"/>
    </location>
</feature>
<evidence type="ECO:0000256" key="5">
    <source>
        <dbReference type="ARBA" id="ARBA00023136"/>
    </source>
</evidence>
<dbReference type="RefSeq" id="WP_151114463.1">
    <property type="nucleotide sequence ID" value="NZ_CP042582.1"/>
</dbReference>
<dbReference type="Pfam" id="PF02653">
    <property type="entry name" value="BPD_transp_2"/>
    <property type="match status" value="1"/>
</dbReference>
<feature type="region of interest" description="Disordered" evidence="6">
    <location>
        <begin position="366"/>
        <end position="392"/>
    </location>
</feature>
<evidence type="ECO:0000256" key="7">
    <source>
        <dbReference type="SAM" id="Phobius"/>
    </source>
</evidence>
<keyword evidence="2" id="KW-1003">Cell membrane</keyword>
<dbReference type="InterPro" id="IPR043428">
    <property type="entry name" value="LivM-like"/>
</dbReference>
<feature type="transmembrane region" description="Helical" evidence="7">
    <location>
        <begin position="145"/>
        <end position="163"/>
    </location>
</feature>
<dbReference type="InterPro" id="IPR001851">
    <property type="entry name" value="ABC_transp_permease"/>
</dbReference>
<dbReference type="AlphaFoldDB" id="A0A5J6MZV3"/>
<feature type="transmembrane region" description="Helical" evidence="7">
    <location>
        <begin position="328"/>
        <end position="344"/>
    </location>
</feature>
<evidence type="ECO:0000256" key="2">
    <source>
        <dbReference type="ARBA" id="ARBA00022475"/>
    </source>
</evidence>
<evidence type="ECO:0000256" key="1">
    <source>
        <dbReference type="ARBA" id="ARBA00004651"/>
    </source>
</evidence>
<reference evidence="8 9" key="1">
    <citation type="submission" date="2019-08" db="EMBL/GenBank/DDBJ databases">
        <title>Hyperibacter terrae gen. nov., sp. nov. and Hyperibacter viscosus sp. nov., two new members in the family Rhodospirillaceae isolated from the rhizosphere of Hypericum perforatum.</title>
        <authorList>
            <person name="Noviana Z."/>
        </authorList>
    </citation>
    <scope>NUCLEOTIDE SEQUENCE [LARGE SCALE GENOMIC DNA]</scope>
    <source>
        <strain evidence="8 9">R5959</strain>
    </source>
</reference>
<name>A0A5J6MZV3_9PROT</name>
<keyword evidence="3 7" id="KW-0812">Transmembrane</keyword>
<sequence>MRVNGLTLSIALIATGILIGFPLWRSGGDIGAVATYLLQTGDIVLIFAIITIGLNVQLGYAGIDNFGVGGFLMVGAYIAGLFVLPPPSSEFVRYIFGLGPNFDIFPALHTEEWLPQLLGVVAAALFCSLLAIVLAFLTPRLRHDYLAIATIGLAELIRAVGTVQDDLVNGDRGLAGIIGPFEPSFTTAQYQIFFFCLLLAILLGVYWAAQSSVRSPWGRVLRALREDEIAVAAIGRSAFRFKLQSFVLGAAIMGVGAAMFAYYRRGLTPQDFEPLQGTFLFWVMLIVGGTGNNRGAILGAYIVWALWISTLQLATLPLPDELVSRIPFLRYVLLGVFFIAMLNLKPAGLLPEERRVSRWVERLAARSQRAGAPATSGQKQPAGGPRRNAVSS</sequence>
<feature type="transmembrane region" description="Helical" evidence="7">
    <location>
        <begin position="246"/>
        <end position="263"/>
    </location>
</feature>
<keyword evidence="5 7" id="KW-0472">Membrane</keyword>
<feature type="transmembrane region" description="Helical" evidence="7">
    <location>
        <begin position="6"/>
        <end position="24"/>
    </location>
</feature>
<comment type="subcellular location">
    <subcellularLocation>
        <location evidence="1">Cell membrane</location>
        <topology evidence="1">Multi-pass membrane protein</topology>
    </subcellularLocation>
</comment>